<sequence length="269" mass="29651">MRNIILYIIILTAGVLCSCEKEIDVKLQGAAKKYVIEAVVTDKAGGCRVLISQTKDFNEDNTPITVSGARVQIGTGDSSVMLVENTPGVYESSALKGIPGTTYNLQVNIESETFTARSTMPSLVKMDSLYITEEMFFGDKYKLPTISYMDPVGALNFYRFMVYVNGTKKKQIFAFNDELTDGNRNATRLFVDVDQDDVEDEEKIKTGDLVKVEMLTIDAPIYKYFFSLENSATGDSNSATPANPVSNIQGGALGYFSVHTLQSMEVRVP</sequence>
<organism evidence="1 2">
    <name type="scientific">Olivibacter domesticus</name>
    <name type="common">Pseudosphingobacterium domesticum</name>
    <dbReference type="NCBI Taxonomy" id="407022"/>
    <lineage>
        <taxon>Bacteria</taxon>
        <taxon>Pseudomonadati</taxon>
        <taxon>Bacteroidota</taxon>
        <taxon>Sphingobacteriia</taxon>
        <taxon>Sphingobacteriales</taxon>
        <taxon>Sphingobacteriaceae</taxon>
        <taxon>Olivibacter</taxon>
    </lineage>
</organism>
<reference evidence="2" key="1">
    <citation type="submission" date="2016-10" db="EMBL/GenBank/DDBJ databases">
        <authorList>
            <person name="Varghese N."/>
            <person name="Submissions S."/>
        </authorList>
    </citation>
    <scope>NUCLEOTIDE SEQUENCE [LARGE SCALE GENOMIC DNA]</scope>
    <source>
        <strain evidence="2">DSM 18733</strain>
    </source>
</reference>
<dbReference type="EMBL" id="FOAF01000005">
    <property type="protein sequence ID" value="SEL93807.1"/>
    <property type="molecule type" value="Genomic_DNA"/>
</dbReference>
<dbReference type="Proteomes" id="UP000199421">
    <property type="component" value="Unassembled WGS sequence"/>
</dbReference>
<dbReference type="STRING" id="407022.SAMN05661044_03801"/>
<keyword evidence="2" id="KW-1185">Reference proteome</keyword>
<dbReference type="OrthoDB" id="637707at2"/>
<gene>
    <name evidence="1" type="ORF">SAMN05661044_03801</name>
</gene>
<dbReference type="PROSITE" id="PS51257">
    <property type="entry name" value="PROKAR_LIPOPROTEIN"/>
    <property type="match status" value="1"/>
</dbReference>
<evidence type="ECO:0000313" key="1">
    <source>
        <dbReference type="EMBL" id="SEL93807.1"/>
    </source>
</evidence>
<evidence type="ECO:0000313" key="2">
    <source>
        <dbReference type="Proteomes" id="UP000199421"/>
    </source>
</evidence>
<dbReference type="AlphaFoldDB" id="A0A1H7UC05"/>
<protein>
    <recommendedName>
        <fullName evidence="3">DUF4249 domain-containing protein</fullName>
    </recommendedName>
</protein>
<dbReference type="InterPro" id="IPR025345">
    <property type="entry name" value="DUF4249"/>
</dbReference>
<proteinExistence type="predicted"/>
<dbReference type="Pfam" id="PF14054">
    <property type="entry name" value="DUF4249"/>
    <property type="match status" value="1"/>
</dbReference>
<evidence type="ECO:0008006" key="3">
    <source>
        <dbReference type="Google" id="ProtNLM"/>
    </source>
</evidence>
<name>A0A1H7UC05_OLID1</name>
<accession>A0A1H7UC05</accession>
<dbReference type="RefSeq" id="WP_093327399.1">
    <property type="nucleotide sequence ID" value="NZ_FOAF01000005.1"/>
</dbReference>